<name>A0AAJ2N2Q1_9BACL</name>
<dbReference type="InterPro" id="IPR036162">
    <property type="entry name" value="Resolvase-like_N_sf"/>
</dbReference>
<gene>
    <name evidence="8" type="ORF">RQP50_02395</name>
</gene>
<evidence type="ECO:0000259" key="6">
    <source>
        <dbReference type="PROSITE" id="PS51736"/>
    </source>
</evidence>
<keyword evidence="1" id="KW-0229">DNA integration</keyword>
<feature type="domain" description="Recombinase" evidence="7">
    <location>
        <begin position="167"/>
        <end position="258"/>
    </location>
</feature>
<evidence type="ECO:0000256" key="1">
    <source>
        <dbReference type="ARBA" id="ARBA00022908"/>
    </source>
</evidence>
<dbReference type="InterPro" id="IPR006119">
    <property type="entry name" value="Resolv_N"/>
</dbReference>
<dbReference type="SUPFAM" id="SSF53041">
    <property type="entry name" value="Resolvase-like"/>
    <property type="match status" value="1"/>
</dbReference>
<feature type="active site" description="O-(5'-phospho-DNA)-serine intermediate" evidence="4 5">
    <location>
        <position position="10"/>
    </location>
</feature>
<dbReference type="PANTHER" id="PTHR30461">
    <property type="entry name" value="DNA-INVERTASE FROM LAMBDOID PROPHAGE"/>
    <property type="match status" value="1"/>
</dbReference>
<dbReference type="Proteomes" id="UP001250538">
    <property type="component" value="Unassembled WGS sequence"/>
</dbReference>
<dbReference type="GO" id="GO:0015074">
    <property type="term" value="P:DNA integration"/>
    <property type="evidence" value="ECO:0007669"/>
    <property type="project" value="UniProtKB-KW"/>
</dbReference>
<evidence type="ECO:0000313" key="8">
    <source>
        <dbReference type="EMBL" id="MDT8975090.1"/>
    </source>
</evidence>
<protein>
    <submittedName>
        <fullName evidence="8">Recombinase family protein</fullName>
    </submittedName>
</protein>
<dbReference type="CDD" id="cd00338">
    <property type="entry name" value="Ser_Recombinase"/>
    <property type="match status" value="1"/>
</dbReference>
<dbReference type="RefSeq" id="WP_072731456.1">
    <property type="nucleotide sequence ID" value="NZ_JAVYAA010000001.1"/>
</dbReference>
<dbReference type="Gene3D" id="3.40.50.1390">
    <property type="entry name" value="Resolvase, N-terminal catalytic domain"/>
    <property type="match status" value="1"/>
</dbReference>
<sequence>MNVIGYVRVSTQGQAKDGYSLSYQQDEIKAYCERQGWHLVHVFTDEGISGAKVDEEALEVEREGFQDMMSFIASNKVDYVVVLNTSRLWRSDLVKVLVHRELKRHNIDIQSIEQPTYSIFKKDPSDFLINGLMELLDAYQRLEISMKLGRGRNKKASEGKFAGGGIPFGYKGKRGSKKIVIDEKQAAIVQRLFCLKEQYPTWSLSALAEKLNEEGFSTEQGRMFTKVQVKRILDRKAFYQGKYRYGQIEADGVHQAII</sequence>
<proteinExistence type="predicted"/>
<dbReference type="AlphaFoldDB" id="A0AAJ2N2Q1"/>
<dbReference type="PROSITE" id="PS51736">
    <property type="entry name" value="RECOMBINASES_3"/>
    <property type="match status" value="1"/>
</dbReference>
<reference evidence="9" key="1">
    <citation type="submission" date="2023-09" db="EMBL/GenBank/DDBJ databases">
        <title>Paenibacillus sp. chi10 Genome sequencing and assembly.</title>
        <authorList>
            <person name="Kim I."/>
        </authorList>
    </citation>
    <scope>NUCLEOTIDE SEQUENCE [LARGE SCALE GENOMIC DNA]</scope>
    <source>
        <strain evidence="9">chi10</strain>
    </source>
</reference>
<dbReference type="InterPro" id="IPR011109">
    <property type="entry name" value="DNA_bind_recombinase_dom"/>
</dbReference>
<dbReference type="InterPro" id="IPR050639">
    <property type="entry name" value="SSR_resolvase"/>
</dbReference>
<comment type="caution">
    <text evidence="8">The sequence shown here is derived from an EMBL/GenBank/DDBJ whole genome shotgun (WGS) entry which is preliminary data.</text>
</comment>
<feature type="domain" description="Resolvase/invertase-type recombinase catalytic" evidence="6">
    <location>
        <begin position="2"/>
        <end position="159"/>
    </location>
</feature>
<keyword evidence="2" id="KW-0238">DNA-binding</keyword>
<dbReference type="Pfam" id="PF07508">
    <property type="entry name" value="Recombinase"/>
    <property type="match status" value="1"/>
</dbReference>
<dbReference type="PROSITE" id="PS51737">
    <property type="entry name" value="RECOMBINASE_DNA_BIND"/>
    <property type="match status" value="1"/>
</dbReference>
<keyword evidence="3" id="KW-0233">DNA recombination</keyword>
<dbReference type="InterPro" id="IPR038109">
    <property type="entry name" value="DNA_bind_recomb_sf"/>
</dbReference>
<dbReference type="Pfam" id="PF00239">
    <property type="entry name" value="Resolvase"/>
    <property type="match status" value="1"/>
</dbReference>
<accession>A0AAJ2N2Q1</accession>
<dbReference type="SMART" id="SM00857">
    <property type="entry name" value="Resolvase"/>
    <property type="match status" value="1"/>
</dbReference>
<dbReference type="PROSITE" id="PS00397">
    <property type="entry name" value="RECOMBINASES_1"/>
    <property type="match status" value="1"/>
</dbReference>
<evidence type="ECO:0000256" key="4">
    <source>
        <dbReference type="PIRSR" id="PIRSR606118-50"/>
    </source>
</evidence>
<dbReference type="GO" id="GO:0003677">
    <property type="term" value="F:DNA binding"/>
    <property type="evidence" value="ECO:0007669"/>
    <property type="project" value="UniProtKB-KW"/>
</dbReference>
<keyword evidence="9" id="KW-1185">Reference proteome</keyword>
<evidence type="ECO:0000313" key="9">
    <source>
        <dbReference type="Proteomes" id="UP001250538"/>
    </source>
</evidence>
<dbReference type="Gene3D" id="3.90.1750.20">
    <property type="entry name" value="Putative Large Serine Recombinase, Chain B, Domain 2"/>
    <property type="match status" value="1"/>
</dbReference>
<evidence type="ECO:0000256" key="5">
    <source>
        <dbReference type="PROSITE-ProRule" id="PRU10137"/>
    </source>
</evidence>
<dbReference type="PANTHER" id="PTHR30461:SF23">
    <property type="entry name" value="DNA RECOMBINASE-RELATED"/>
    <property type="match status" value="1"/>
</dbReference>
<evidence type="ECO:0000259" key="7">
    <source>
        <dbReference type="PROSITE" id="PS51737"/>
    </source>
</evidence>
<dbReference type="EMBL" id="JAVYAA010000001">
    <property type="protein sequence ID" value="MDT8975090.1"/>
    <property type="molecule type" value="Genomic_DNA"/>
</dbReference>
<dbReference type="InterPro" id="IPR006118">
    <property type="entry name" value="Recombinase_CS"/>
</dbReference>
<evidence type="ECO:0000256" key="3">
    <source>
        <dbReference type="ARBA" id="ARBA00023172"/>
    </source>
</evidence>
<dbReference type="GO" id="GO:0000150">
    <property type="term" value="F:DNA strand exchange activity"/>
    <property type="evidence" value="ECO:0007669"/>
    <property type="project" value="InterPro"/>
</dbReference>
<organism evidence="8 9">
    <name type="scientific">Paenibacillus suaedae</name>
    <dbReference type="NCBI Taxonomy" id="3077233"/>
    <lineage>
        <taxon>Bacteria</taxon>
        <taxon>Bacillati</taxon>
        <taxon>Bacillota</taxon>
        <taxon>Bacilli</taxon>
        <taxon>Bacillales</taxon>
        <taxon>Paenibacillaceae</taxon>
        <taxon>Paenibacillus</taxon>
    </lineage>
</organism>
<evidence type="ECO:0000256" key="2">
    <source>
        <dbReference type="ARBA" id="ARBA00023125"/>
    </source>
</evidence>